<dbReference type="AlphaFoldDB" id="A0A423UIX1"/>
<gene>
    <name evidence="4" type="ORF">DMP12_10305</name>
</gene>
<dbReference type="CDD" id="cd01949">
    <property type="entry name" value="GGDEF"/>
    <property type="match status" value="1"/>
</dbReference>
<keyword evidence="1" id="KW-0812">Transmembrane</keyword>
<evidence type="ECO:0000259" key="2">
    <source>
        <dbReference type="PROSITE" id="PS50883"/>
    </source>
</evidence>
<dbReference type="Gene3D" id="3.20.20.450">
    <property type="entry name" value="EAL domain"/>
    <property type="match status" value="1"/>
</dbReference>
<keyword evidence="1" id="KW-1133">Transmembrane helix</keyword>
<dbReference type="InterPro" id="IPR035919">
    <property type="entry name" value="EAL_sf"/>
</dbReference>
<dbReference type="SUPFAM" id="SSF55073">
    <property type="entry name" value="Nucleotide cyclase"/>
    <property type="match status" value="1"/>
</dbReference>
<dbReference type="SMART" id="SM00052">
    <property type="entry name" value="EAL"/>
    <property type="match status" value="1"/>
</dbReference>
<dbReference type="SUPFAM" id="SSF141868">
    <property type="entry name" value="EAL domain-like"/>
    <property type="match status" value="1"/>
</dbReference>
<dbReference type="Gene3D" id="3.30.450.20">
    <property type="entry name" value="PAS domain"/>
    <property type="match status" value="1"/>
</dbReference>
<feature type="transmembrane region" description="Helical" evidence="1">
    <location>
        <begin position="282"/>
        <end position="306"/>
    </location>
</feature>
<evidence type="ECO:0000313" key="4">
    <source>
        <dbReference type="EMBL" id="ROT89063.1"/>
    </source>
</evidence>
<feature type="domain" description="EAL" evidence="2">
    <location>
        <begin position="496"/>
        <end position="750"/>
    </location>
</feature>
<name>A0A423UIX1_9ACTN</name>
<dbReference type="PROSITE" id="PS50883">
    <property type="entry name" value="EAL"/>
    <property type="match status" value="1"/>
</dbReference>
<dbReference type="PANTHER" id="PTHR44757:SF2">
    <property type="entry name" value="BIOFILM ARCHITECTURE MAINTENANCE PROTEIN MBAA"/>
    <property type="match status" value="1"/>
</dbReference>
<keyword evidence="1" id="KW-0472">Membrane</keyword>
<dbReference type="InterPro" id="IPR001633">
    <property type="entry name" value="EAL_dom"/>
</dbReference>
<dbReference type="InterPro" id="IPR043128">
    <property type="entry name" value="Rev_trsase/Diguanyl_cyclase"/>
</dbReference>
<organism evidence="4 5">
    <name type="scientific">Gordonibacter urolithinfaciens</name>
    <dbReference type="NCBI Taxonomy" id="1335613"/>
    <lineage>
        <taxon>Bacteria</taxon>
        <taxon>Bacillati</taxon>
        <taxon>Actinomycetota</taxon>
        <taxon>Coriobacteriia</taxon>
        <taxon>Eggerthellales</taxon>
        <taxon>Eggerthellaceae</taxon>
        <taxon>Gordonibacter</taxon>
    </lineage>
</organism>
<dbReference type="Gene3D" id="3.30.70.270">
    <property type="match status" value="1"/>
</dbReference>
<dbReference type="Pfam" id="PF00990">
    <property type="entry name" value="GGDEF"/>
    <property type="match status" value="1"/>
</dbReference>
<proteinExistence type="predicted"/>
<comment type="caution">
    <text evidence="4">The sequence shown here is derived from an EMBL/GenBank/DDBJ whole genome shotgun (WGS) entry which is preliminary data.</text>
</comment>
<feature type="domain" description="GGDEF" evidence="3">
    <location>
        <begin position="357"/>
        <end position="488"/>
    </location>
</feature>
<sequence>MKSRKTLISILVAAASVAVIIGTVLFARFVQDSLWEKSVTDVLEVTAQGQHALDTYFEKDLDTLDLLAAELSVQRHDDEDRLIEKLALFGMDDDGTVYVCVDLNTGAVYRTDNANAARLTDEQMASTAAAADRGVLEPFLDERTGGNMIGVYERFTFSDGTPGIVRKARPLGDVEERFSLSFYNDSGFSYVVNDEGEVVMRSQHRDSNRTFSSIYDIVGFEGNDQVDVDSFRAALKQNARGVALFSYRGDEYVFCYTPLEGTDGWDVVSIIPNEVVMEQANAIINATLLLCLVIIVGLGIVLTVYWRGSRAHRREIECMAFFDGLTGLFSADKFALEGDVRLAERARADRAGGGAGGGMAAACIDIDNFKLINDVDGYARGDEVLRELAAILREEAGKDGIAARLSADYFQLLVPYVRREDALDVCKRIAERARDIVGNGKPLALHIGLCCSEDAPEARDANELTDRARIAQVESRKRGETPCAYSKPMRDALLRRADLERSMEGALEHGEFFHLVQPKYDVTGTRVLGGEALVRWSRPDEGVVGPDEFIPLFEQNGFILRLDEFVFESVCRDLRARLDAGLPVVPISVNVSRLHLHRPDFLSTYVRIKDEHGIPDGLCELELTESIVIEDLHGMFDIMDSMRRAGFRCAIDDFGSGQSSLNVLKDLPADVLKLDRDFLLEGSLPGTEETVVRTVITMAKELRMDTVMEGVETPKQLAFLRTTACDMVQGFVFSRPVPPEEFYRLLDTVAPDEGAPRD</sequence>
<dbReference type="PROSITE" id="PS50887">
    <property type="entry name" value="GGDEF"/>
    <property type="match status" value="1"/>
</dbReference>
<evidence type="ECO:0000256" key="1">
    <source>
        <dbReference type="SAM" id="Phobius"/>
    </source>
</evidence>
<dbReference type="SMART" id="SM00267">
    <property type="entry name" value="GGDEF"/>
    <property type="match status" value="1"/>
</dbReference>
<dbReference type="Pfam" id="PF00563">
    <property type="entry name" value="EAL"/>
    <property type="match status" value="1"/>
</dbReference>
<dbReference type="NCBIfam" id="TIGR00254">
    <property type="entry name" value="GGDEF"/>
    <property type="match status" value="1"/>
</dbReference>
<evidence type="ECO:0000259" key="3">
    <source>
        <dbReference type="PROSITE" id="PS50887"/>
    </source>
</evidence>
<dbReference type="InterPro" id="IPR000160">
    <property type="entry name" value="GGDEF_dom"/>
</dbReference>
<protein>
    <submittedName>
        <fullName evidence="4">GGDEF domain-containing protein</fullName>
    </submittedName>
</protein>
<dbReference type="PANTHER" id="PTHR44757">
    <property type="entry name" value="DIGUANYLATE CYCLASE DGCP"/>
    <property type="match status" value="1"/>
</dbReference>
<dbReference type="RefSeq" id="WP_096227284.1">
    <property type="nucleotide sequence ID" value="NZ_CP168029.1"/>
</dbReference>
<dbReference type="CDD" id="cd01948">
    <property type="entry name" value="EAL"/>
    <property type="match status" value="1"/>
</dbReference>
<dbReference type="Proteomes" id="UP000285258">
    <property type="component" value="Unassembled WGS sequence"/>
</dbReference>
<dbReference type="InterPro" id="IPR029787">
    <property type="entry name" value="Nucleotide_cyclase"/>
</dbReference>
<dbReference type="EMBL" id="QIBW01000012">
    <property type="protein sequence ID" value="ROT89063.1"/>
    <property type="molecule type" value="Genomic_DNA"/>
</dbReference>
<reference evidence="5" key="1">
    <citation type="submission" date="2018-05" db="EMBL/GenBank/DDBJ databases">
        <title>Genome Sequencing of selected type strains of the family Eggerthellaceae.</title>
        <authorList>
            <person name="Danylec N."/>
            <person name="Stoll D.A."/>
            <person name="Doetsch A."/>
            <person name="Huch M."/>
        </authorList>
    </citation>
    <scope>NUCLEOTIDE SEQUENCE [LARGE SCALE GENOMIC DNA]</scope>
    <source>
        <strain evidence="5">DSM 27213</strain>
    </source>
</reference>
<accession>A0A423UIX1</accession>
<evidence type="ECO:0000313" key="5">
    <source>
        <dbReference type="Proteomes" id="UP000285258"/>
    </source>
</evidence>
<dbReference type="InterPro" id="IPR052155">
    <property type="entry name" value="Biofilm_reg_signaling"/>
</dbReference>